<organism evidence="2 3">
    <name type="scientific">Prosthecobacter fluviatilis</name>
    <dbReference type="NCBI Taxonomy" id="445931"/>
    <lineage>
        <taxon>Bacteria</taxon>
        <taxon>Pseudomonadati</taxon>
        <taxon>Verrucomicrobiota</taxon>
        <taxon>Verrucomicrobiia</taxon>
        <taxon>Verrucomicrobiales</taxon>
        <taxon>Verrucomicrobiaceae</taxon>
        <taxon>Prosthecobacter</taxon>
    </lineage>
</organism>
<reference evidence="3" key="1">
    <citation type="journal article" date="2019" name="Int. J. Syst. Evol. Microbiol.">
        <title>The Global Catalogue of Microorganisms (GCM) 10K type strain sequencing project: providing services to taxonomists for standard genome sequencing and annotation.</title>
        <authorList>
            <consortium name="The Broad Institute Genomics Platform"/>
            <consortium name="The Broad Institute Genome Sequencing Center for Infectious Disease"/>
            <person name="Wu L."/>
            <person name="Ma J."/>
        </authorList>
    </citation>
    <scope>NUCLEOTIDE SEQUENCE [LARGE SCALE GENOMIC DNA]</scope>
    <source>
        <strain evidence="3">CGMCC 4.1469</strain>
    </source>
</reference>
<keyword evidence="3" id="KW-1185">Reference proteome</keyword>
<dbReference type="EMBL" id="JBHSMQ010000002">
    <property type="protein sequence ID" value="MFC5454643.1"/>
    <property type="molecule type" value="Genomic_DNA"/>
</dbReference>
<evidence type="ECO:0000313" key="3">
    <source>
        <dbReference type="Proteomes" id="UP001596052"/>
    </source>
</evidence>
<name>A0ABW0KPH4_9BACT</name>
<comment type="caution">
    <text evidence="2">The sequence shown here is derived from an EMBL/GenBank/DDBJ whole genome shotgun (WGS) entry which is preliminary data.</text>
</comment>
<evidence type="ECO:0000256" key="1">
    <source>
        <dbReference type="SAM" id="Coils"/>
    </source>
</evidence>
<feature type="coiled-coil region" evidence="1">
    <location>
        <begin position="276"/>
        <end position="303"/>
    </location>
</feature>
<dbReference type="RefSeq" id="WP_377164929.1">
    <property type="nucleotide sequence ID" value="NZ_JBHSMQ010000002.1"/>
</dbReference>
<protein>
    <submittedName>
        <fullName evidence="2">Uncharacterized protein</fullName>
    </submittedName>
</protein>
<evidence type="ECO:0000313" key="2">
    <source>
        <dbReference type="EMBL" id="MFC5454643.1"/>
    </source>
</evidence>
<dbReference type="Proteomes" id="UP001596052">
    <property type="component" value="Unassembled WGS sequence"/>
</dbReference>
<keyword evidence="1" id="KW-0175">Coiled coil</keyword>
<accession>A0ABW0KPH4</accession>
<gene>
    <name evidence="2" type="ORF">ACFQDI_07265</name>
</gene>
<sequence length="311" mass="34310">MSEESKIWVSLSLLTLLVVFCFTGQYLSSVDTANVALSDSKSRLALIQDQLTKRKKFWAEKEQFVQKLKAETEKNATLLGLRDTLDQRFDKADSDLKQTLDSMREWVDRTRKNAPGTDLGEVKLASGKVLRGVKIRKVEDSGISFIHDDGVGSIPADQAPETLKEQYDLGPNALVPMIEKAQAALFQNPGEESIISPSMPAAPPPFVSSSPAPKASIKIDEAKIKRIKLRMAELDAAITSYTNLVSQYRKTAASHQELAQNAKYRGTPTTRHTENANKVLAQAAALESQMASMREERSKLAVELDFAVMGK</sequence>
<proteinExistence type="predicted"/>